<keyword evidence="1" id="KW-0812">Transmembrane</keyword>
<organism evidence="4">
    <name type="scientific">Strongyloides stercoralis</name>
    <name type="common">Threadworm</name>
    <dbReference type="NCBI Taxonomy" id="6248"/>
    <lineage>
        <taxon>Eukaryota</taxon>
        <taxon>Metazoa</taxon>
        <taxon>Ecdysozoa</taxon>
        <taxon>Nematoda</taxon>
        <taxon>Chromadorea</taxon>
        <taxon>Rhabditida</taxon>
        <taxon>Tylenchina</taxon>
        <taxon>Panagrolaimomorpha</taxon>
        <taxon>Strongyloidoidea</taxon>
        <taxon>Strongyloididae</taxon>
        <taxon>Strongyloides</taxon>
    </lineage>
</organism>
<evidence type="ECO:0000256" key="1">
    <source>
        <dbReference type="SAM" id="Phobius"/>
    </source>
</evidence>
<dbReference type="WBParaSite" id="TCONS_00017103.p1">
    <property type="protein sequence ID" value="TCONS_00017103.p1"/>
    <property type="gene ID" value="XLOC_011246"/>
</dbReference>
<accession>A0A0K0E1W3</accession>
<dbReference type="AlphaFoldDB" id="A0A0K0E1W3"/>
<reference evidence="4" key="1">
    <citation type="submission" date="2015-08" db="UniProtKB">
        <authorList>
            <consortium name="WormBaseParasite"/>
        </authorList>
    </citation>
    <scope>IDENTIFICATION</scope>
</reference>
<keyword evidence="3" id="KW-1185">Reference proteome</keyword>
<feature type="chain" id="PRO_5005327312" evidence="2">
    <location>
        <begin position="24"/>
        <end position="143"/>
    </location>
</feature>
<protein>
    <submittedName>
        <fullName evidence="5">UPAR/Ly6 domain-containing protein</fullName>
    </submittedName>
</protein>
<proteinExistence type="predicted"/>
<evidence type="ECO:0000256" key="2">
    <source>
        <dbReference type="SAM" id="SignalP"/>
    </source>
</evidence>
<sequence>MLLNLFFKCFLLLLILYTIKIQSVDDPSDTSHLQCYVGQKVQYWNEEWVENLMSIRCSLSYCSNMTIVHTDRNEEMKIIIEYSCGTDTLNFCENISNKCLNAGVQNITTCCCNTDLCNSSKITTFSFILLILIFLTNAYILKI</sequence>
<feature type="transmembrane region" description="Helical" evidence="1">
    <location>
        <begin position="122"/>
        <end position="141"/>
    </location>
</feature>
<dbReference type="InterPro" id="IPR045860">
    <property type="entry name" value="Snake_toxin-like_sf"/>
</dbReference>
<keyword evidence="2" id="KW-0732">Signal</keyword>
<evidence type="ECO:0000313" key="5">
    <source>
        <dbReference type="WBParaSite" id="TCONS_00017103.p1"/>
    </source>
</evidence>
<name>A0A0K0E1W3_STRER</name>
<dbReference type="Proteomes" id="UP000035681">
    <property type="component" value="Unplaced"/>
</dbReference>
<evidence type="ECO:0000313" key="3">
    <source>
        <dbReference type="Proteomes" id="UP000035681"/>
    </source>
</evidence>
<dbReference type="SUPFAM" id="SSF57302">
    <property type="entry name" value="Snake toxin-like"/>
    <property type="match status" value="1"/>
</dbReference>
<dbReference type="WBParaSite" id="SSTP_0000348100.1">
    <property type="protein sequence ID" value="SSTP_0000348100.1"/>
    <property type="gene ID" value="SSTP_0000348100"/>
</dbReference>
<keyword evidence="1" id="KW-1133">Transmembrane helix</keyword>
<feature type="signal peptide" evidence="2">
    <location>
        <begin position="1"/>
        <end position="23"/>
    </location>
</feature>
<keyword evidence="1" id="KW-0472">Membrane</keyword>
<evidence type="ECO:0000313" key="4">
    <source>
        <dbReference type="WBParaSite" id="SSTP_0000348100.1"/>
    </source>
</evidence>